<dbReference type="CDD" id="cd00093">
    <property type="entry name" value="HTH_XRE"/>
    <property type="match status" value="1"/>
</dbReference>
<dbReference type="KEGG" id="eaz:JHT90_06630"/>
<dbReference type="SUPFAM" id="SSF47413">
    <property type="entry name" value="lambda repressor-like DNA-binding domains"/>
    <property type="match status" value="1"/>
</dbReference>
<keyword evidence="2" id="KW-0238">DNA-binding</keyword>
<feature type="domain" description="HTH cro/C1-type" evidence="4">
    <location>
        <begin position="9"/>
        <end position="62"/>
    </location>
</feature>
<reference evidence="5 6" key="1">
    <citation type="submission" date="2021-01" db="EMBL/GenBank/DDBJ databases">
        <title>Entomomonas sp. F2A isolated from a house cricket (Acheta domesticus).</title>
        <authorList>
            <person name="Spergser J."/>
            <person name="Busse H.-J."/>
        </authorList>
    </citation>
    <scope>NUCLEOTIDE SEQUENCE [LARGE SCALE GENOMIC DNA]</scope>
    <source>
        <strain evidence="5 6">F2A</strain>
    </source>
</reference>
<dbReference type="GO" id="GO:0003677">
    <property type="term" value="F:DNA binding"/>
    <property type="evidence" value="ECO:0007669"/>
    <property type="project" value="UniProtKB-KW"/>
</dbReference>
<dbReference type="AlphaFoldDB" id="A0A974RZB8"/>
<dbReference type="EMBL" id="CP067393">
    <property type="protein sequence ID" value="QQP86914.1"/>
    <property type="molecule type" value="Genomic_DNA"/>
</dbReference>
<dbReference type="PANTHER" id="PTHR40661:SF3">
    <property type="entry name" value="FELS-1 PROPHAGE TRANSCRIPTIONAL REGULATOR"/>
    <property type="match status" value="1"/>
</dbReference>
<keyword evidence="3" id="KW-0804">Transcription</keyword>
<dbReference type="RefSeq" id="WP_201095405.1">
    <property type="nucleotide sequence ID" value="NZ_CP067393.1"/>
</dbReference>
<accession>A0A974RZB8</accession>
<dbReference type="Proteomes" id="UP000595278">
    <property type="component" value="Chromosome"/>
</dbReference>
<name>A0A974RZB8_9GAMM</name>
<dbReference type="SUPFAM" id="SSF51306">
    <property type="entry name" value="LexA/Signal peptidase"/>
    <property type="match status" value="1"/>
</dbReference>
<dbReference type="InterPro" id="IPR001387">
    <property type="entry name" value="Cro/C1-type_HTH"/>
</dbReference>
<evidence type="ECO:0000259" key="4">
    <source>
        <dbReference type="PROSITE" id="PS50943"/>
    </source>
</evidence>
<dbReference type="Pfam" id="PF00717">
    <property type="entry name" value="Peptidase_S24"/>
    <property type="match status" value="1"/>
</dbReference>
<dbReference type="PROSITE" id="PS50943">
    <property type="entry name" value="HTH_CROC1"/>
    <property type="match status" value="1"/>
</dbReference>
<dbReference type="InterPro" id="IPR015927">
    <property type="entry name" value="Peptidase_S24_S26A/B/C"/>
</dbReference>
<dbReference type="InterPro" id="IPR010982">
    <property type="entry name" value="Lambda_DNA-bd_dom_sf"/>
</dbReference>
<evidence type="ECO:0000256" key="3">
    <source>
        <dbReference type="ARBA" id="ARBA00023163"/>
    </source>
</evidence>
<organism evidence="5 6">
    <name type="scientific">Entomomonas asaccharolytica</name>
    <dbReference type="NCBI Taxonomy" id="2785331"/>
    <lineage>
        <taxon>Bacteria</taxon>
        <taxon>Pseudomonadati</taxon>
        <taxon>Pseudomonadota</taxon>
        <taxon>Gammaproteobacteria</taxon>
        <taxon>Pseudomonadales</taxon>
        <taxon>Pseudomonadaceae</taxon>
        <taxon>Entomomonas</taxon>
    </lineage>
</organism>
<sequence>MNDWKKLAKEQMKQLKISQYALAEKLDCSQGAVAHWLSGRRTADIDTINNILEALSLPPLSIGGTKLSSNNLSYNEINNVKSVQSQPHVIKPFSYPVINWDDVEKYLDKRLSSNLIRGALMSSKNIKKGFWLEVIGNSMWSSNPMNKITFPSGTMILIDPNFNKLEHGKFYIVEMPDGSKTFKQLLRDAGQSYLNSLNDNFKPIPIDEAECKFLGKVIDRNLGDID</sequence>
<evidence type="ECO:0000313" key="6">
    <source>
        <dbReference type="Proteomes" id="UP000595278"/>
    </source>
</evidence>
<dbReference type="PANTHER" id="PTHR40661">
    <property type="match status" value="1"/>
</dbReference>
<keyword evidence="1" id="KW-0805">Transcription regulation</keyword>
<dbReference type="Gene3D" id="2.10.109.10">
    <property type="entry name" value="Umud Fragment, subunit A"/>
    <property type="match status" value="1"/>
</dbReference>
<gene>
    <name evidence="5" type="ORF">JHT90_06630</name>
</gene>
<evidence type="ECO:0000256" key="1">
    <source>
        <dbReference type="ARBA" id="ARBA00023015"/>
    </source>
</evidence>
<dbReference type="SMART" id="SM00530">
    <property type="entry name" value="HTH_XRE"/>
    <property type="match status" value="1"/>
</dbReference>
<dbReference type="Gene3D" id="1.10.260.40">
    <property type="entry name" value="lambda repressor-like DNA-binding domains"/>
    <property type="match status" value="1"/>
</dbReference>
<dbReference type="InterPro" id="IPR039418">
    <property type="entry name" value="LexA-like"/>
</dbReference>
<protein>
    <submittedName>
        <fullName evidence="5">Helix-turn-helix domain-containing protein</fullName>
    </submittedName>
</protein>
<proteinExistence type="predicted"/>
<evidence type="ECO:0000313" key="5">
    <source>
        <dbReference type="EMBL" id="QQP86914.1"/>
    </source>
</evidence>
<evidence type="ECO:0000256" key="2">
    <source>
        <dbReference type="ARBA" id="ARBA00023125"/>
    </source>
</evidence>
<dbReference type="InterPro" id="IPR036286">
    <property type="entry name" value="LexA/Signal_pep-like_sf"/>
</dbReference>
<dbReference type="Pfam" id="PF01381">
    <property type="entry name" value="HTH_3"/>
    <property type="match status" value="1"/>
</dbReference>
<dbReference type="CDD" id="cd06529">
    <property type="entry name" value="S24_LexA-like"/>
    <property type="match status" value="1"/>
</dbReference>
<keyword evidence="6" id="KW-1185">Reference proteome</keyword>